<proteinExistence type="predicted"/>
<protein>
    <recommendedName>
        <fullName evidence="3">Lactoylglutathione lyase</fullName>
    </recommendedName>
</protein>
<comment type="caution">
    <text evidence="1">The sequence shown here is derived from an EMBL/GenBank/DDBJ whole genome shotgun (WGS) entry which is preliminary data.</text>
</comment>
<dbReference type="Proteomes" id="UP000253201">
    <property type="component" value="Unassembled WGS sequence"/>
</dbReference>
<name>A0ABX9G4L0_9ENTR</name>
<reference evidence="1 2" key="1">
    <citation type="submission" date="2018-06" db="EMBL/GenBank/DDBJ databases">
        <title>Genomic Encyclopedia of Type Strains, Phase IV (KMG-IV): sequencing the most valuable type-strain genomes for metagenomic binning, comparative biology and taxonomic classification.</title>
        <authorList>
            <person name="Goeker M."/>
        </authorList>
    </citation>
    <scope>NUCLEOTIDE SEQUENCE [LARGE SCALE GENOMIC DNA]</scope>
    <source>
        <strain evidence="1 2">DSM 27453</strain>
    </source>
</reference>
<evidence type="ECO:0008006" key="3">
    <source>
        <dbReference type="Google" id="ProtNLM"/>
    </source>
</evidence>
<gene>
    <name evidence="1" type="ORF">DFQ50_101722</name>
</gene>
<sequence length="76" mass="8843">MKVAHIALWTRQLETQAHFWVDFFAGSVNEKYCSQTNPIIETNKKPGRCLALFMILQKPCRPDKRSASGFFRRLTL</sequence>
<organism evidence="1 2">
    <name type="scientific">Pseudocitrobacter faecalis</name>
    <dbReference type="NCBI Taxonomy" id="1398493"/>
    <lineage>
        <taxon>Bacteria</taxon>
        <taxon>Pseudomonadati</taxon>
        <taxon>Pseudomonadota</taxon>
        <taxon>Gammaproteobacteria</taxon>
        <taxon>Enterobacterales</taxon>
        <taxon>Enterobacteriaceae</taxon>
        <taxon>Pseudocitrobacter</taxon>
    </lineage>
</organism>
<evidence type="ECO:0000313" key="1">
    <source>
        <dbReference type="EMBL" id="RBP15232.1"/>
    </source>
</evidence>
<accession>A0ABX9G4L0</accession>
<dbReference type="EMBL" id="QNRL01000001">
    <property type="protein sequence ID" value="RBP15232.1"/>
    <property type="molecule type" value="Genomic_DNA"/>
</dbReference>
<evidence type="ECO:0000313" key="2">
    <source>
        <dbReference type="Proteomes" id="UP000253201"/>
    </source>
</evidence>
<keyword evidence="2" id="KW-1185">Reference proteome</keyword>